<accession>A0ABW4YIC6</accession>
<organism evidence="1 2">
    <name type="scientific">Paenibacillus yanchengensis</name>
    <dbReference type="NCBI Taxonomy" id="2035833"/>
    <lineage>
        <taxon>Bacteria</taxon>
        <taxon>Bacillati</taxon>
        <taxon>Bacillota</taxon>
        <taxon>Bacilli</taxon>
        <taxon>Bacillales</taxon>
        <taxon>Paenibacillaceae</taxon>
        <taxon>Paenibacillus</taxon>
    </lineage>
</organism>
<proteinExistence type="predicted"/>
<protein>
    <submittedName>
        <fullName evidence="1">Uncharacterized protein</fullName>
    </submittedName>
</protein>
<dbReference type="EMBL" id="JBHUHO010000014">
    <property type="protein sequence ID" value="MFD2115259.1"/>
    <property type="molecule type" value="Genomic_DNA"/>
</dbReference>
<evidence type="ECO:0000313" key="2">
    <source>
        <dbReference type="Proteomes" id="UP001597362"/>
    </source>
</evidence>
<gene>
    <name evidence="1" type="ORF">ACFSJH_05860</name>
</gene>
<comment type="caution">
    <text evidence="1">The sequence shown here is derived from an EMBL/GenBank/DDBJ whole genome shotgun (WGS) entry which is preliminary data.</text>
</comment>
<reference evidence="2" key="1">
    <citation type="journal article" date="2019" name="Int. J. Syst. Evol. Microbiol.">
        <title>The Global Catalogue of Microorganisms (GCM) 10K type strain sequencing project: providing services to taxonomists for standard genome sequencing and annotation.</title>
        <authorList>
            <consortium name="The Broad Institute Genomics Platform"/>
            <consortium name="The Broad Institute Genome Sequencing Center for Infectious Disease"/>
            <person name="Wu L."/>
            <person name="Ma J."/>
        </authorList>
    </citation>
    <scope>NUCLEOTIDE SEQUENCE [LARGE SCALE GENOMIC DNA]</scope>
    <source>
        <strain evidence="2">GH52</strain>
    </source>
</reference>
<sequence length="69" mass="7725">MDNPYTLDQLVALGYVALEVIQQGKIGKVTKKGRKFFGVIPNKTTKWDIKTNAQATVSYNFNGKKITAY</sequence>
<evidence type="ECO:0000313" key="1">
    <source>
        <dbReference type="EMBL" id="MFD2115259.1"/>
    </source>
</evidence>
<name>A0ABW4YIC6_9BACL</name>
<dbReference type="Proteomes" id="UP001597362">
    <property type="component" value="Unassembled WGS sequence"/>
</dbReference>
<keyword evidence="2" id="KW-1185">Reference proteome</keyword>
<dbReference type="RefSeq" id="WP_377770289.1">
    <property type="nucleotide sequence ID" value="NZ_JBHUHO010000014.1"/>
</dbReference>